<evidence type="ECO:0000313" key="6">
    <source>
        <dbReference type="Proteomes" id="UP000220340"/>
    </source>
</evidence>
<keyword evidence="6" id="KW-1185">Reference proteome</keyword>
<feature type="transmembrane region" description="Helical" evidence="2">
    <location>
        <begin position="88"/>
        <end position="106"/>
    </location>
</feature>
<keyword evidence="2" id="KW-0812">Transmembrane</keyword>
<dbReference type="EMBL" id="PDCR01000007">
    <property type="protein sequence ID" value="PEG55225.1"/>
    <property type="molecule type" value="Genomic_DNA"/>
</dbReference>
<accession>A0A1Q4H9F1</accession>
<keyword evidence="2" id="KW-1133">Transmembrane helix</keyword>
<dbReference type="AlphaFoldDB" id="A0A1Q4H9F1"/>
<comment type="caution">
    <text evidence="3">The sequence shown here is derived from an EMBL/GenBank/DDBJ whole genome shotgun (WGS) entry which is preliminary data.</text>
</comment>
<keyword evidence="2" id="KW-0472">Membrane</keyword>
<name>A0A1Q4H9F1_9MYCO</name>
<feature type="transmembrane region" description="Helical" evidence="2">
    <location>
        <begin position="145"/>
        <end position="167"/>
    </location>
</feature>
<organism evidence="3 5">
    <name type="scientific">Mycolicibacterium diernhoferi</name>
    <dbReference type="NCBI Taxonomy" id="1801"/>
    <lineage>
        <taxon>Bacteria</taxon>
        <taxon>Bacillati</taxon>
        <taxon>Actinomycetota</taxon>
        <taxon>Actinomycetes</taxon>
        <taxon>Mycobacteriales</taxon>
        <taxon>Mycobacteriaceae</taxon>
        <taxon>Mycolicibacterium</taxon>
    </lineage>
</organism>
<reference evidence="4 6" key="2">
    <citation type="submission" date="2017-10" db="EMBL/GenBank/DDBJ databases">
        <title>The new phylogeny of genus Mycobacterium.</title>
        <authorList>
            <person name="Tortoli E."/>
            <person name="Trovato A."/>
            <person name="Cirillo D.M."/>
        </authorList>
    </citation>
    <scope>NUCLEOTIDE SEQUENCE [LARGE SCALE GENOMIC DNA]</scope>
    <source>
        <strain evidence="4 6">IP141170001</strain>
    </source>
</reference>
<dbReference type="OrthoDB" id="4764323at2"/>
<sequence length="199" mass="19797">MAAIVVVISTAVILIGSLFSLYNVTVTPSAAAVRNNDAPAGTVEVGMGFFDVVPFPAPIVATAIPVLMLLAAFTAAPVILAGGTKVSGLPAVFAGSAALLSIVLAISNPLPSVDLSGAMAAELSKEIGAQTLSQLIDSVVSISPGAGLIIAALFGVIAWAAAVVMLLRRSGSAQSSPPGGPPPPQNPYAPPYPSGTTRW</sequence>
<evidence type="ECO:0000256" key="2">
    <source>
        <dbReference type="SAM" id="Phobius"/>
    </source>
</evidence>
<evidence type="ECO:0000313" key="5">
    <source>
        <dbReference type="Proteomes" id="UP000191039"/>
    </source>
</evidence>
<protein>
    <submittedName>
        <fullName evidence="3">Uncharacterized protein</fullName>
    </submittedName>
</protein>
<feature type="region of interest" description="Disordered" evidence="1">
    <location>
        <begin position="173"/>
        <end position="199"/>
    </location>
</feature>
<gene>
    <name evidence="3" type="ORF">BV510_01655</name>
    <name evidence="4" type="ORF">CRI78_06520</name>
</gene>
<dbReference type="Proteomes" id="UP000220340">
    <property type="component" value="Unassembled WGS sequence"/>
</dbReference>
<proteinExistence type="predicted"/>
<dbReference type="EMBL" id="MIJD01000008">
    <property type="protein sequence ID" value="OPE56106.1"/>
    <property type="molecule type" value="Genomic_DNA"/>
</dbReference>
<evidence type="ECO:0000256" key="1">
    <source>
        <dbReference type="SAM" id="MobiDB-lite"/>
    </source>
</evidence>
<dbReference type="STRING" id="1801.BRW64_18880"/>
<feature type="transmembrane region" description="Helical" evidence="2">
    <location>
        <begin position="55"/>
        <end position="81"/>
    </location>
</feature>
<evidence type="ECO:0000313" key="3">
    <source>
        <dbReference type="EMBL" id="OPE56106.1"/>
    </source>
</evidence>
<dbReference type="RefSeq" id="WP_073857976.1">
    <property type="nucleotide sequence ID" value="NZ_BAAATC010000004.1"/>
</dbReference>
<dbReference type="Proteomes" id="UP000191039">
    <property type="component" value="Unassembled WGS sequence"/>
</dbReference>
<reference evidence="3 5" key="1">
    <citation type="submission" date="2016-09" db="EMBL/GenBank/DDBJ databases">
        <title>genome sequences of unsequenced Mycobacteria.</title>
        <authorList>
            <person name="Greninger A.L."/>
            <person name="Jerome K.R."/>
            <person name="Mcnair B."/>
            <person name="Wallis C."/>
            <person name="Fang F."/>
        </authorList>
    </citation>
    <scope>NUCLEOTIDE SEQUENCE [LARGE SCALE GENOMIC DNA]</scope>
    <source>
        <strain evidence="3 5">BM1</strain>
    </source>
</reference>
<evidence type="ECO:0000313" key="4">
    <source>
        <dbReference type="EMBL" id="PEG55225.1"/>
    </source>
</evidence>
<feature type="compositionally biased region" description="Pro residues" evidence="1">
    <location>
        <begin position="178"/>
        <end position="193"/>
    </location>
</feature>